<feature type="compositionally biased region" description="Polar residues" evidence="1">
    <location>
        <begin position="1"/>
        <end position="10"/>
    </location>
</feature>
<reference evidence="2 3" key="1">
    <citation type="journal article" date="2014" name="PLoS Genet.">
        <title>Phylogenetically driven sequencing of extremely halophilic archaea reveals strategies for static and dynamic osmo-response.</title>
        <authorList>
            <person name="Becker E.A."/>
            <person name="Seitzer P.M."/>
            <person name="Tritt A."/>
            <person name="Larsen D."/>
            <person name="Krusor M."/>
            <person name="Yao A.I."/>
            <person name="Wu D."/>
            <person name="Madern D."/>
            <person name="Eisen J.A."/>
            <person name="Darling A.E."/>
            <person name="Facciotti M.T."/>
        </authorList>
    </citation>
    <scope>NUCLEOTIDE SEQUENCE [LARGE SCALE GENOMIC DNA]</scope>
    <source>
        <strain evidence="2 3">JCM 10879</strain>
    </source>
</reference>
<keyword evidence="3" id="KW-1185">Reference proteome</keyword>
<name>M0MD64_9EURY</name>
<gene>
    <name evidence="2" type="ORF">C446_03164</name>
</gene>
<evidence type="ECO:0000313" key="3">
    <source>
        <dbReference type="Proteomes" id="UP000011607"/>
    </source>
</evidence>
<dbReference type="EMBL" id="AOMA01000041">
    <property type="protein sequence ID" value="EMA43676.1"/>
    <property type="molecule type" value="Genomic_DNA"/>
</dbReference>
<dbReference type="AlphaFoldDB" id="M0MD64"/>
<feature type="region of interest" description="Disordered" evidence="1">
    <location>
        <begin position="1"/>
        <end position="42"/>
    </location>
</feature>
<proteinExistence type="predicted"/>
<organism evidence="2 3">
    <name type="scientific">Halobiforma nitratireducens JCM 10879</name>
    <dbReference type="NCBI Taxonomy" id="1227454"/>
    <lineage>
        <taxon>Archaea</taxon>
        <taxon>Methanobacteriati</taxon>
        <taxon>Methanobacteriota</taxon>
        <taxon>Stenosarchaea group</taxon>
        <taxon>Halobacteria</taxon>
        <taxon>Halobacteriales</taxon>
        <taxon>Natrialbaceae</taxon>
        <taxon>Halobiforma</taxon>
    </lineage>
</organism>
<protein>
    <submittedName>
        <fullName evidence="2">Uncharacterized protein</fullName>
    </submittedName>
</protein>
<dbReference type="Proteomes" id="UP000011607">
    <property type="component" value="Unassembled WGS sequence"/>
</dbReference>
<evidence type="ECO:0000256" key="1">
    <source>
        <dbReference type="SAM" id="MobiDB-lite"/>
    </source>
</evidence>
<dbReference type="STRING" id="1227454.C446_03164"/>
<feature type="region of interest" description="Disordered" evidence="1">
    <location>
        <begin position="80"/>
        <end position="115"/>
    </location>
</feature>
<sequence length="115" mass="11917">MPPPSSSGTRPHSGGRGHAASAELEAATTPVDGVTEGVTVAGRDCRTEPSVFATAERGRRGTTLLGFLDESHDPRQRRLVAGRGDADTQAPFPVRRPADDLVPGLFLDGSEPSAG</sequence>
<accession>M0MD64</accession>
<comment type="caution">
    <text evidence="2">The sequence shown here is derived from an EMBL/GenBank/DDBJ whole genome shotgun (WGS) entry which is preliminary data.</text>
</comment>
<evidence type="ECO:0000313" key="2">
    <source>
        <dbReference type="EMBL" id="EMA43676.1"/>
    </source>
</evidence>